<feature type="region of interest" description="Disordered" evidence="1">
    <location>
        <begin position="1"/>
        <end position="29"/>
    </location>
</feature>
<dbReference type="InterPro" id="IPR036147">
    <property type="entry name" value="Anti-sigma_E_RseA_N_sf"/>
</dbReference>
<dbReference type="RefSeq" id="WP_341409585.1">
    <property type="nucleotide sequence ID" value="NZ_JBBUTH010000003.1"/>
</dbReference>
<name>A0ABU9CDF4_9BURK</name>
<accession>A0ABU9CDF4</accession>
<keyword evidence="5" id="KW-1185">Reference proteome</keyword>
<keyword evidence="2" id="KW-0812">Transmembrane</keyword>
<sequence>MSKSESSNELRETLSSLMDGELPGEGARASCSRWRVDAEARDAWHTYQLIGDVLRSDDLASTPVRDEAFLQRLRGRLAQEPVPMAPLPAAARAAVAPAAAVAPVAALVGAAPVGQRRLSRRLAPMAVAAGIVVVAGVVGVMRAAGPGSAEQPLMASGFNAGLGGESSASMPAGAVPVTMVRDARLDRYIAAHRKLANGIAVPDRAGAPVAVVYESR</sequence>
<dbReference type="PANTHER" id="PTHR38104">
    <property type="match status" value="1"/>
</dbReference>
<dbReference type="CDD" id="cd16328">
    <property type="entry name" value="RseA_N"/>
    <property type="match status" value="1"/>
</dbReference>
<dbReference type="Proteomes" id="UP001365405">
    <property type="component" value="Unassembled WGS sequence"/>
</dbReference>
<evidence type="ECO:0000259" key="3">
    <source>
        <dbReference type="Pfam" id="PF03872"/>
    </source>
</evidence>
<comment type="caution">
    <text evidence="4">The sequence shown here is derived from an EMBL/GenBank/DDBJ whole genome shotgun (WGS) entry which is preliminary data.</text>
</comment>
<keyword evidence="2" id="KW-0472">Membrane</keyword>
<dbReference type="InterPro" id="IPR005572">
    <property type="entry name" value="Anti-sigma_E_RseA_N"/>
</dbReference>
<organism evidence="4 5">
    <name type="scientific">Pseudaquabacterium inlustre</name>
    <dbReference type="NCBI Taxonomy" id="2984192"/>
    <lineage>
        <taxon>Bacteria</taxon>
        <taxon>Pseudomonadati</taxon>
        <taxon>Pseudomonadota</taxon>
        <taxon>Betaproteobacteria</taxon>
        <taxon>Burkholderiales</taxon>
        <taxon>Sphaerotilaceae</taxon>
        <taxon>Pseudaquabacterium</taxon>
    </lineage>
</organism>
<reference evidence="4 5" key="1">
    <citation type="submission" date="2024-04" db="EMBL/GenBank/DDBJ databases">
        <title>Novel species of the genus Ideonella isolated from streams.</title>
        <authorList>
            <person name="Lu H."/>
        </authorList>
    </citation>
    <scope>NUCLEOTIDE SEQUENCE [LARGE SCALE GENOMIC DNA]</scope>
    <source>
        <strain evidence="4 5">DXS22W</strain>
    </source>
</reference>
<dbReference type="InterPro" id="IPR052383">
    <property type="entry name" value="Anti-sigma-E_RseA-like"/>
</dbReference>
<evidence type="ECO:0000256" key="2">
    <source>
        <dbReference type="SAM" id="Phobius"/>
    </source>
</evidence>
<feature type="compositionally biased region" description="Basic and acidic residues" evidence="1">
    <location>
        <begin position="1"/>
        <end position="12"/>
    </location>
</feature>
<evidence type="ECO:0000256" key="1">
    <source>
        <dbReference type="SAM" id="MobiDB-lite"/>
    </source>
</evidence>
<feature type="transmembrane region" description="Helical" evidence="2">
    <location>
        <begin position="89"/>
        <end position="110"/>
    </location>
</feature>
<dbReference type="Gene3D" id="1.10.10.880">
    <property type="entry name" value="Anti sigma-E protein RseA, N-terminal domain"/>
    <property type="match status" value="1"/>
</dbReference>
<gene>
    <name evidence="4" type="ORF">AACH10_06675</name>
</gene>
<dbReference type="PANTHER" id="PTHR38104:SF1">
    <property type="entry name" value="ANTI-SIGMA-E FACTOR RSEA"/>
    <property type="match status" value="1"/>
</dbReference>
<keyword evidence="2" id="KW-1133">Transmembrane helix</keyword>
<dbReference type="EMBL" id="JBBUTH010000003">
    <property type="protein sequence ID" value="MEK8049915.1"/>
    <property type="molecule type" value="Genomic_DNA"/>
</dbReference>
<feature type="domain" description="Anti sigma-E protein RseA N-terminal" evidence="3">
    <location>
        <begin position="11"/>
        <end position="90"/>
    </location>
</feature>
<evidence type="ECO:0000313" key="5">
    <source>
        <dbReference type="Proteomes" id="UP001365405"/>
    </source>
</evidence>
<protein>
    <submittedName>
        <fullName evidence="4">Sigma-E factor negative regulatory protein</fullName>
    </submittedName>
</protein>
<evidence type="ECO:0000313" key="4">
    <source>
        <dbReference type="EMBL" id="MEK8049915.1"/>
    </source>
</evidence>
<proteinExistence type="predicted"/>
<dbReference type="SUPFAM" id="SSF89069">
    <property type="entry name" value="N-terminal, cytoplasmic domain of anti-sigmaE factor RseA"/>
    <property type="match status" value="1"/>
</dbReference>
<dbReference type="Pfam" id="PF03872">
    <property type="entry name" value="RseA_N"/>
    <property type="match status" value="1"/>
</dbReference>
<feature type="transmembrane region" description="Helical" evidence="2">
    <location>
        <begin position="122"/>
        <end position="144"/>
    </location>
</feature>